<evidence type="ECO:0000313" key="3">
    <source>
        <dbReference type="Proteomes" id="UP000198324"/>
    </source>
</evidence>
<dbReference type="EMBL" id="FZOC01000005">
    <property type="protein sequence ID" value="SNS05842.1"/>
    <property type="molecule type" value="Genomic_DNA"/>
</dbReference>
<gene>
    <name evidence="2" type="ORF">SAMN04488503_2492</name>
</gene>
<name>A0A239BDZ2_9BACT</name>
<keyword evidence="3" id="KW-1185">Reference proteome</keyword>
<keyword evidence="1" id="KW-1133">Transmembrane helix</keyword>
<keyword evidence="1" id="KW-0812">Transmembrane</keyword>
<accession>A0A239BDZ2</accession>
<sequence>MNIADIGNALGPWLQVFSMLGAVVQCVGTIVLWMLVRKFMTREECEDCRKVCRKQVDERLGKQEASSGELHQAVSQAAPKDKLAEVDKADETLRGEIKALTAMIQGLKDQQHAMSRQVSLLMEHHLRR</sequence>
<dbReference type="Proteomes" id="UP000198324">
    <property type="component" value="Unassembled WGS sequence"/>
</dbReference>
<organism evidence="2 3">
    <name type="scientific">Humidesulfovibrio mexicanus</name>
    <dbReference type="NCBI Taxonomy" id="147047"/>
    <lineage>
        <taxon>Bacteria</taxon>
        <taxon>Pseudomonadati</taxon>
        <taxon>Thermodesulfobacteriota</taxon>
        <taxon>Desulfovibrionia</taxon>
        <taxon>Desulfovibrionales</taxon>
        <taxon>Desulfovibrionaceae</taxon>
        <taxon>Humidesulfovibrio</taxon>
    </lineage>
</organism>
<protein>
    <submittedName>
        <fullName evidence="2">Uncharacterized protein</fullName>
    </submittedName>
</protein>
<evidence type="ECO:0000256" key="1">
    <source>
        <dbReference type="SAM" id="Phobius"/>
    </source>
</evidence>
<dbReference type="InterPro" id="IPR020269">
    <property type="entry name" value="Phage_Mu_Releasin"/>
</dbReference>
<dbReference type="Pfam" id="PF10805">
    <property type="entry name" value="DUF2730"/>
    <property type="match status" value="1"/>
</dbReference>
<dbReference type="AlphaFoldDB" id="A0A239BDZ2"/>
<feature type="transmembrane region" description="Helical" evidence="1">
    <location>
        <begin position="12"/>
        <end position="36"/>
    </location>
</feature>
<keyword evidence="1" id="KW-0472">Membrane</keyword>
<reference evidence="2 3" key="1">
    <citation type="submission" date="2017-06" db="EMBL/GenBank/DDBJ databases">
        <authorList>
            <person name="Kim H.J."/>
            <person name="Triplett B.A."/>
        </authorList>
    </citation>
    <scope>NUCLEOTIDE SEQUENCE [LARGE SCALE GENOMIC DNA]</scope>
    <source>
        <strain evidence="2 3">DSM 13116</strain>
    </source>
</reference>
<dbReference type="RefSeq" id="WP_089274709.1">
    <property type="nucleotide sequence ID" value="NZ_FZOC01000005.1"/>
</dbReference>
<evidence type="ECO:0000313" key="2">
    <source>
        <dbReference type="EMBL" id="SNS05842.1"/>
    </source>
</evidence>
<proteinExistence type="predicted"/>